<dbReference type="InterPro" id="IPR023614">
    <property type="entry name" value="Porin_dom_sf"/>
</dbReference>
<keyword evidence="1" id="KW-0732">Signal</keyword>
<proteinExistence type="predicted"/>
<dbReference type="EMBL" id="FMTS01000011">
    <property type="protein sequence ID" value="SCW83641.1"/>
    <property type="molecule type" value="Genomic_DNA"/>
</dbReference>
<evidence type="ECO:0000313" key="2">
    <source>
        <dbReference type="EMBL" id="SCW83641.1"/>
    </source>
</evidence>
<keyword evidence="3" id="KW-1185">Reference proteome</keyword>
<organism evidence="2 3">
    <name type="scientific">Asticcacaulis taihuensis</name>
    <dbReference type="NCBI Taxonomy" id="260084"/>
    <lineage>
        <taxon>Bacteria</taxon>
        <taxon>Pseudomonadati</taxon>
        <taxon>Pseudomonadota</taxon>
        <taxon>Alphaproteobacteria</taxon>
        <taxon>Caulobacterales</taxon>
        <taxon>Caulobacteraceae</taxon>
        <taxon>Asticcacaulis</taxon>
    </lineage>
</organism>
<gene>
    <name evidence="2" type="ORF">SAMN02927928_0086</name>
</gene>
<feature type="signal peptide" evidence="1">
    <location>
        <begin position="1"/>
        <end position="29"/>
    </location>
</feature>
<evidence type="ECO:0000256" key="1">
    <source>
        <dbReference type="SAM" id="SignalP"/>
    </source>
</evidence>
<feature type="chain" id="PRO_5011648645" description="Beta-barrel porin-2, OmpL-like. bbp2" evidence="1">
    <location>
        <begin position="30"/>
        <end position="424"/>
    </location>
</feature>
<name>A0A1G4TQM3_9CAUL</name>
<dbReference type="OrthoDB" id="7531957at2"/>
<sequence length="424" mass="47198">MKAFRGRMAPALASLLLPAGMVCVTSAYAETSLFAPANYTAWIDLRLSQTNGERGWLDGGFGKLRHGNEMAADIAQAAILWKPQLTDTFSGYVLLQGVSDAEVPVGVEEAYLQWKPVPKSAFRYGLRLGQMFPPVSMEHDGTGWTTPRSLTPSAINSWIGEEVLVRGLEVNAQQTFAGHRLGLTLGGFTRDDTAGTLLSWRGWALHDMASAENTRLKLPEGEDQGWYRIFDDNQAPVSKPMVELDGRLGYYARLDWRPPAPVAVNLEIYDNQGDPMALRNGQWGWATRFYNLGLAWRLTTKDEWLSQYMTGQTATGWPLGQGHRVVDTGFESAYLLVSHRCDNGARLTGRVDYFAVKDHSRRAVDDNSETGYSATLAWMKPVNEYLDLGAEALHVVSDRPARQTQGLEAKQNQTQFQIALKWHL</sequence>
<accession>A0A1G4TQM3</accession>
<reference evidence="3" key="1">
    <citation type="submission" date="2016-10" db="EMBL/GenBank/DDBJ databases">
        <authorList>
            <person name="Varghese N."/>
            <person name="Submissions S."/>
        </authorList>
    </citation>
    <scope>NUCLEOTIDE SEQUENCE [LARGE SCALE GENOMIC DNA]</scope>
    <source>
        <strain evidence="3">CGMCC 1.3431</strain>
    </source>
</reference>
<dbReference type="Proteomes" id="UP000199150">
    <property type="component" value="Unassembled WGS sequence"/>
</dbReference>
<protein>
    <recommendedName>
        <fullName evidence="4">Beta-barrel porin-2, OmpL-like. bbp2</fullName>
    </recommendedName>
</protein>
<evidence type="ECO:0008006" key="4">
    <source>
        <dbReference type="Google" id="ProtNLM"/>
    </source>
</evidence>
<dbReference type="STRING" id="260084.SAMN02927928_0086"/>
<dbReference type="Gene3D" id="2.40.160.10">
    <property type="entry name" value="Porin"/>
    <property type="match status" value="1"/>
</dbReference>
<evidence type="ECO:0000313" key="3">
    <source>
        <dbReference type="Proteomes" id="UP000199150"/>
    </source>
</evidence>
<dbReference type="AlphaFoldDB" id="A0A1G4TQM3"/>